<organism evidence="1 2">
    <name type="scientific">Puccinia graminis f. sp. tritici</name>
    <dbReference type="NCBI Taxonomy" id="56615"/>
    <lineage>
        <taxon>Eukaryota</taxon>
        <taxon>Fungi</taxon>
        <taxon>Dikarya</taxon>
        <taxon>Basidiomycota</taxon>
        <taxon>Pucciniomycotina</taxon>
        <taxon>Pucciniomycetes</taxon>
        <taxon>Pucciniales</taxon>
        <taxon>Pucciniaceae</taxon>
        <taxon>Puccinia</taxon>
    </lineage>
</organism>
<evidence type="ECO:0000313" key="2">
    <source>
        <dbReference type="Proteomes" id="UP000325313"/>
    </source>
</evidence>
<dbReference type="EMBL" id="VDEP01000172">
    <property type="protein sequence ID" value="KAA1126241.1"/>
    <property type="molecule type" value="Genomic_DNA"/>
</dbReference>
<dbReference type="AlphaFoldDB" id="A0A5B0RJT8"/>
<accession>A0A5B0RJT8</accession>
<dbReference type="Proteomes" id="UP000325313">
    <property type="component" value="Unassembled WGS sequence"/>
</dbReference>
<name>A0A5B0RJT8_PUCGR</name>
<gene>
    <name evidence="1" type="ORF">PGTUg99_018865</name>
</gene>
<sequence length="118" mass="13707">MALSTSQSILEYTRHHNLTCDPDWTFEFAEDLVIEFSIAFKLAPPTQSLDEDIKHTWSSLDLITSQNGKENYKQLESLDSWLIPQGRLAYAKVVRDLVRRYKHLDLADPDWWGGQLAR</sequence>
<reference evidence="1 2" key="1">
    <citation type="submission" date="2019-05" db="EMBL/GenBank/DDBJ databases">
        <title>Emergence of the Ug99 lineage of the wheat stem rust pathogen through somatic hybridization.</title>
        <authorList>
            <person name="Li F."/>
            <person name="Upadhyaya N.M."/>
            <person name="Sperschneider J."/>
            <person name="Matny O."/>
            <person name="Nguyen-Phuc H."/>
            <person name="Mago R."/>
            <person name="Raley C."/>
            <person name="Miller M.E."/>
            <person name="Silverstein K.A.T."/>
            <person name="Henningsen E."/>
            <person name="Hirsch C.D."/>
            <person name="Visser B."/>
            <person name="Pretorius Z.A."/>
            <person name="Steffenson B.J."/>
            <person name="Schwessinger B."/>
            <person name="Dodds P.N."/>
            <person name="Figueroa M."/>
        </authorList>
    </citation>
    <scope>NUCLEOTIDE SEQUENCE [LARGE SCALE GENOMIC DNA]</scope>
    <source>
        <strain evidence="1 2">Ug99</strain>
    </source>
</reference>
<protein>
    <submittedName>
        <fullName evidence="1">Uncharacterized protein</fullName>
    </submittedName>
</protein>
<evidence type="ECO:0000313" key="1">
    <source>
        <dbReference type="EMBL" id="KAA1126241.1"/>
    </source>
</evidence>
<comment type="caution">
    <text evidence="1">The sequence shown here is derived from an EMBL/GenBank/DDBJ whole genome shotgun (WGS) entry which is preliminary data.</text>
</comment>
<proteinExistence type="predicted"/>